<gene>
    <name evidence="3" type="ORF">KI659_09585</name>
</gene>
<organism evidence="3 4">
    <name type="scientific">Litoribacter ruber</name>
    <dbReference type="NCBI Taxonomy" id="702568"/>
    <lineage>
        <taxon>Bacteria</taxon>
        <taxon>Pseudomonadati</taxon>
        <taxon>Bacteroidota</taxon>
        <taxon>Cytophagia</taxon>
        <taxon>Cytophagales</taxon>
        <taxon>Cyclobacteriaceae</taxon>
        <taxon>Litoribacter</taxon>
    </lineage>
</organism>
<accession>A0AAP2CKL9</accession>
<dbReference type="InterPro" id="IPR028098">
    <property type="entry name" value="Glyco_trans_4-like_N"/>
</dbReference>
<comment type="caution">
    <text evidence="3">The sequence shown here is derived from an EMBL/GenBank/DDBJ whole genome shotgun (WGS) entry which is preliminary data.</text>
</comment>
<sequence length="309" mass="35530">MKVLFVSRSKTGSPHAFVREQAEVLTENFEIEIDHFLISEGGLKGYFKAARRIAAYLKNHPVDLVHVHYGLSALPVVLGKIFRMHNKKMVITYHGSDINKSNERIVSLFASKFSSYNILVSNRMEQFFKKDYQVIPCGVDIDIDTNYRDLVRKEKGWGKNDFVILFSNSFERLEKDPDFAKKVVEEFRKKTSKNVHFLELKGYNRAQLTQLMQAADVMLMCSIMEGSPQIIKESILNSLPVLSNDVGEVKLICNEVDNCHIVDKTVEAYCEVLEQMAQEPHRIMNRQPLLAEYDNKVIAQKIFAIYQSV</sequence>
<dbReference type="Gene3D" id="3.40.50.2000">
    <property type="entry name" value="Glycogen Phosphorylase B"/>
    <property type="match status" value="2"/>
</dbReference>
<dbReference type="GO" id="GO:0009103">
    <property type="term" value="P:lipopolysaccharide biosynthetic process"/>
    <property type="evidence" value="ECO:0007669"/>
    <property type="project" value="TreeGrafter"/>
</dbReference>
<dbReference type="CDD" id="cd03801">
    <property type="entry name" value="GT4_PimA-like"/>
    <property type="match status" value="1"/>
</dbReference>
<feature type="domain" description="Glycosyltransferase subfamily 4-like N-terminal" evidence="2">
    <location>
        <begin position="27"/>
        <end position="142"/>
    </location>
</feature>
<dbReference type="EMBL" id="JAHCMY010000004">
    <property type="protein sequence ID" value="MBS9524265.1"/>
    <property type="molecule type" value="Genomic_DNA"/>
</dbReference>
<dbReference type="Proteomes" id="UP001319104">
    <property type="component" value="Unassembled WGS sequence"/>
</dbReference>
<dbReference type="PANTHER" id="PTHR46401">
    <property type="entry name" value="GLYCOSYLTRANSFERASE WBBK-RELATED"/>
    <property type="match status" value="1"/>
</dbReference>
<dbReference type="AlphaFoldDB" id="A0AAP2CKL9"/>
<dbReference type="RefSeq" id="WP_213945125.1">
    <property type="nucleotide sequence ID" value="NZ_JAHBGI010000001.1"/>
</dbReference>
<evidence type="ECO:0000313" key="4">
    <source>
        <dbReference type="Proteomes" id="UP001319104"/>
    </source>
</evidence>
<dbReference type="PANTHER" id="PTHR46401:SF2">
    <property type="entry name" value="GLYCOSYLTRANSFERASE WBBK-RELATED"/>
    <property type="match status" value="1"/>
</dbReference>
<evidence type="ECO:0000313" key="3">
    <source>
        <dbReference type="EMBL" id="MBS9524265.1"/>
    </source>
</evidence>
<evidence type="ECO:0000259" key="2">
    <source>
        <dbReference type="Pfam" id="PF13439"/>
    </source>
</evidence>
<dbReference type="SUPFAM" id="SSF53756">
    <property type="entry name" value="UDP-Glycosyltransferase/glycogen phosphorylase"/>
    <property type="match status" value="1"/>
</dbReference>
<evidence type="ECO:0000256" key="1">
    <source>
        <dbReference type="ARBA" id="ARBA00022679"/>
    </source>
</evidence>
<keyword evidence="1" id="KW-0808">Transferase</keyword>
<keyword evidence="4" id="KW-1185">Reference proteome</keyword>
<name>A0AAP2CKL9_9BACT</name>
<dbReference type="GO" id="GO:0016757">
    <property type="term" value="F:glycosyltransferase activity"/>
    <property type="evidence" value="ECO:0007669"/>
    <property type="project" value="TreeGrafter"/>
</dbReference>
<dbReference type="Pfam" id="PF13439">
    <property type="entry name" value="Glyco_transf_4"/>
    <property type="match status" value="1"/>
</dbReference>
<proteinExistence type="predicted"/>
<protein>
    <submittedName>
        <fullName evidence="3">Glycosyltransferase family 4 protein</fullName>
    </submittedName>
</protein>
<reference evidence="3 4" key="1">
    <citation type="submission" date="2021-05" db="EMBL/GenBank/DDBJ databases">
        <authorList>
            <person name="Zhang Z.D."/>
            <person name="Osman G."/>
        </authorList>
    </citation>
    <scope>NUCLEOTIDE SEQUENCE [LARGE SCALE GENOMIC DNA]</scope>
    <source>
        <strain evidence="3 4">KCTC 32217</strain>
    </source>
</reference>